<dbReference type="Pfam" id="PF00355">
    <property type="entry name" value="Rieske"/>
    <property type="match status" value="1"/>
</dbReference>
<organism evidence="18 19">
    <name type="scientific">Emcibacter nanhaiensis</name>
    <dbReference type="NCBI Taxonomy" id="1505037"/>
    <lineage>
        <taxon>Bacteria</taxon>
        <taxon>Pseudomonadati</taxon>
        <taxon>Pseudomonadota</taxon>
        <taxon>Alphaproteobacteria</taxon>
        <taxon>Emcibacterales</taxon>
        <taxon>Emcibacteraceae</taxon>
        <taxon>Emcibacter</taxon>
    </lineage>
</organism>
<comment type="cofactor">
    <cofactor evidence="1">
        <name>Fe cation</name>
        <dbReference type="ChEBI" id="CHEBI:24875"/>
    </cofactor>
</comment>
<comment type="caution">
    <text evidence="18">The sequence shown here is derived from an EMBL/GenBank/DDBJ whole genome shotgun (WGS) entry which is preliminary data.</text>
</comment>
<dbReference type="InterPro" id="IPR017941">
    <property type="entry name" value="Rieske_2Fe-2S"/>
</dbReference>
<dbReference type="EC" id="1.14.19.21" evidence="14"/>
<evidence type="ECO:0000256" key="10">
    <source>
        <dbReference type="ARBA" id="ARBA00023014"/>
    </source>
</evidence>
<dbReference type="InterPro" id="IPR036922">
    <property type="entry name" value="Rieske_2Fe-2S_sf"/>
</dbReference>
<keyword evidence="11" id="KW-0472">Membrane</keyword>
<dbReference type="InterPro" id="IPR050584">
    <property type="entry name" value="Cholesterol_7-desaturase"/>
</dbReference>
<evidence type="ECO:0000256" key="8">
    <source>
        <dbReference type="ARBA" id="ARBA00023002"/>
    </source>
</evidence>
<dbReference type="GO" id="GO:0051537">
    <property type="term" value="F:2 iron, 2 sulfur cluster binding"/>
    <property type="evidence" value="ECO:0007669"/>
    <property type="project" value="UniProtKB-KW"/>
</dbReference>
<evidence type="ECO:0000256" key="14">
    <source>
        <dbReference type="ARBA" id="ARBA00026095"/>
    </source>
</evidence>
<evidence type="ECO:0000256" key="5">
    <source>
        <dbReference type="ARBA" id="ARBA00022714"/>
    </source>
</evidence>
<keyword evidence="8" id="KW-0560">Oxidoreductase</keyword>
<evidence type="ECO:0000313" key="18">
    <source>
        <dbReference type="EMBL" id="TPD60725.1"/>
    </source>
</evidence>
<proteinExistence type="inferred from homology"/>
<dbReference type="RefSeq" id="WP_139940380.1">
    <property type="nucleotide sequence ID" value="NZ_JBHSYP010000008.1"/>
</dbReference>
<feature type="domain" description="Rieske" evidence="17">
    <location>
        <begin position="20"/>
        <end position="124"/>
    </location>
</feature>
<evidence type="ECO:0000256" key="16">
    <source>
        <dbReference type="ARBA" id="ARBA00049548"/>
    </source>
</evidence>
<keyword evidence="9" id="KW-0408">Iron</keyword>
<keyword evidence="4" id="KW-0812">Transmembrane</keyword>
<sequence length="323" mass="36644">MAKRPLDGIRFPNPMPYGWFGVCYSEELGPNGVHSLTYFDQDVVLFRGEDGAPRALDAYCEHMGAHLGGGKVIGNNLACPFHAWEYDGDGKVVNIPYAKKIPPQVRKPCMKVWPTAEVNGMVWMWYHPEDAAPMWDMTPHEETTSSEWAEFGRKEWIVNTHPLDMAENAADVAHFKYVHGTSEFPTDWDIKVDGPMRSGFIDAPMQTPKGVVPGKIENFNRGPGEAWNRFSGIADTFLLSSLTPIARDKVHVRFSFWQKKEDAETFKAGVSKAFIQEVIKQFEEDKPIWDNKIHLKTIRLCDGDGPIMDLRKWYSQFFVEGAA</sequence>
<evidence type="ECO:0000256" key="13">
    <source>
        <dbReference type="ARBA" id="ARBA00025729"/>
    </source>
</evidence>
<comment type="catalytic activity">
    <reaction evidence="16">
        <text>cholesterol + NADPH + O2 + H(+) = 7-dehydrocholesterol + NADP(+) + 2 H2O</text>
        <dbReference type="Rhea" id="RHEA:45024"/>
        <dbReference type="ChEBI" id="CHEBI:15377"/>
        <dbReference type="ChEBI" id="CHEBI:15378"/>
        <dbReference type="ChEBI" id="CHEBI:15379"/>
        <dbReference type="ChEBI" id="CHEBI:16113"/>
        <dbReference type="ChEBI" id="CHEBI:17759"/>
        <dbReference type="ChEBI" id="CHEBI:57783"/>
        <dbReference type="ChEBI" id="CHEBI:58349"/>
        <dbReference type="EC" id="1.14.19.21"/>
    </reaction>
    <physiologicalReaction direction="left-to-right" evidence="16">
        <dbReference type="Rhea" id="RHEA:45025"/>
    </physiologicalReaction>
</comment>
<evidence type="ECO:0000256" key="3">
    <source>
        <dbReference type="ARBA" id="ARBA00004972"/>
    </source>
</evidence>
<dbReference type="Gene3D" id="2.102.10.10">
    <property type="entry name" value="Rieske [2Fe-2S] iron-sulphur domain"/>
    <property type="match status" value="1"/>
</dbReference>
<dbReference type="GO" id="GO:0008203">
    <property type="term" value="P:cholesterol metabolic process"/>
    <property type="evidence" value="ECO:0007669"/>
    <property type="project" value="InterPro"/>
</dbReference>
<gene>
    <name evidence="18" type="ORF">FIV46_08345</name>
</gene>
<keyword evidence="10" id="KW-0411">Iron-sulfur</keyword>
<dbReference type="InterPro" id="IPR045605">
    <property type="entry name" value="KshA-like_C"/>
</dbReference>
<evidence type="ECO:0000256" key="11">
    <source>
        <dbReference type="ARBA" id="ARBA00023136"/>
    </source>
</evidence>
<evidence type="ECO:0000256" key="6">
    <source>
        <dbReference type="ARBA" id="ARBA00022723"/>
    </source>
</evidence>
<dbReference type="PANTHER" id="PTHR21266:SF32">
    <property type="entry name" value="CHOLESTEROL 7-DESATURASE NVD"/>
    <property type="match status" value="1"/>
</dbReference>
<dbReference type="SUPFAM" id="SSF50022">
    <property type="entry name" value="ISP domain"/>
    <property type="match status" value="1"/>
</dbReference>
<evidence type="ECO:0000256" key="9">
    <source>
        <dbReference type="ARBA" id="ARBA00023004"/>
    </source>
</evidence>
<keyword evidence="19" id="KW-1185">Reference proteome</keyword>
<dbReference type="AlphaFoldDB" id="A0A501PKD8"/>
<dbReference type="Gene3D" id="3.90.380.10">
    <property type="entry name" value="Naphthalene 1,2-dioxygenase Alpha Subunit, Chain A, domain 1"/>
    <property type="match status" value="1"/>
</dbReference>
<comment type="similarity">
    <text evidence="13">Belongs to the cholesterol 7-desaturase family.</text>
</comment>
<dbReference type="OrthoDB" id="9800776at2"/>
<dbReference type="GO" id="GO:0046872">
    <property type="term" value="F:metal ion binding"/>
    <property type="evidence" value="ECO:0007669"/>
    <property type="project" value="UniProtKB-KW"/>
</dbReference>
<evidence type="ECO:0000256" key="12">
    <source>
        <dbReference type="ARBA" id="ARBA00025712"/>
    </source>
</evidence>
<dbReference type="GO" id="GO:0170056">
    <property type="term" value="F:cholesterol 7-desaturase [NAD(P)H] activity"/>
    <property type="evidence" value="ECO:0007669"/>
    <property type="project" value="UniProtKB-EC"/>
</dbReference>
<dbReference type="GO" id="GO:0016020">
    <property type="term" value="C:membrane"/>
    <property type="evidence" value="ECO:0007669"/>
    <property type="project" value="UniProtKB-SubCell"/>
</dbReference>
<comment type="pathway">
    <text evidence="12">Steroid hormone biosynthesis; dafachronic acid biosynthesis.</text>
</comment>
<keyword evidence="5" id="KW-0001">2Fe-2S</keyword>
<evidence type="ECO:0000256" key="2">
    <source>
        <dbReference type="ARBA" id="ARBA00004370"/>
    </source>
</evidence>
<dbReference type="Pfam" id="PF19298">
    <property type="entry name" value="KshA_C"/>
    <property type="match status" value="1"/>
</dbReference>
<evidence type="ECO:0000256" key="1">
    <source>
        <dbReference type="ARBA" id="ARBA00001962"/>
    </source>
</evidence>
<evidence type="ECO:0000256" key="7">
    <source>
        <dbReference type="ARBA" id="ARBA00022989"/>
    </source>
</evidence>
<dbReference type="SUPFAM" id="SSF55961">
    <property type="entry name" value="Bet v1-like"/>
    <property type="match status" value="1"/>
</dbReference>
<evidence type="ECO:0000259" key="17">
    <source>
        <dbReference type="PROSITE" id="PS51296"/>
    </source>
</evidence>
<reference evidence="19" key="1">
    <citation type="submission" date="2019-06" db="EMBL/GenBank/DDBJ databases">
        <title>The complete genome of Emcibacter congregatus ZYLT.</title>
        <authorList>
            <person name="Zhao Z."/>
        </authorList>
    </citation>
    <scope>NUCLEOTIDE SEQUENCE [LARGE SCALE GENOMIC DNA]</scope>
    <source>
        <strain evidence="19">MCCC 1A06723</strain>
    </source>
</reference>
<comment type="subcellular location">
    <subcellularLocation>
        <location evidence="2">Membrane</location>
    </subcellularLocation>
</comment>
<keyword evidence="7" id="KW-1133">Transmembrane helix</keyword>
<evidence type="ECO:0000313" key="19">
    <source>
        <dbReference type="Proteomes" id="UP000319148"/>
    </source>
</evidence>
<dbReference type="PANTHER" id="PTHR21266">
    <property type="entry name" value="IRON-SULFUR DOMAIN CONTAINING PROTEIN"/>
    <property type="match status" value="1"/>
</dbReference>
<dbReference type="GO" id="GO:0005737">
    <property type="term" value="C:cytoplasm"/>
    <property type="evidence" value="ECO:0007669"/>
    <property type="project" value="TreeGrafter"/>
</dbReference>
<evidence type="ECO:0000256" key="4">
    <source>
        <dbReference type="ARBA" id="ARBA00022692"/>
    </source>
</evidence>
<dbReference type="GO" id="GO:0051213">
    <property type="term" value="F:dioxygenase activity"/>
    <property type="evidence" value="ECO:0007669"/>
    <property type="project" value="UniProtKB-KW"/>
</dbReference>
<protein>
    <recommendedName>
        <fullName evidence="14">cholesterol 7-desaturase</fullName>
        <ecNumber evidence="14">1.14.19.21</ecNumber>
    </recommendedName>
</protein>
<comment type="pathway">
    <text evidence="3">Hormone biosynthesis.</text>
</comment>
<keyword evidence="6" id="KW-0479">Metal-binding</keyword>
<accession>A0A501PKD8</accession>
<dbReference type="CDD" id="cd03469">
    <property type="entry name" value="Rieske_RO_Alpha_N"/>
    <property type="match status" value="1"/>
</dbReference>
<comment type="catalytic activity">
    <reaction evidence="15">
        <text>cholesterol + NADH + O2 + H(+) = 7-dehydrocholesterol + NAD(+) + 2 H2O</text>
        <dbReference type="Rhea" id="RHEA:51644"/>
        <dbReference type="ChEBI" id="CHEBI:15377"/>
        <dbReference type="ChEBI" id="CHEBI:15378"/>
        <dbReference type="ChEBI" id="CHEBI:15379"/>
        <dbReference type="ChEBI" id="CHEBI:16113"/>
        <dbReference type="ChEBI" id="CHEBI:17759"/>
        <dbReference type="ChEBI" id="CHEBI:57540"/>
        <dbReference type="ChEBI" id="CHEBI:57945"/>
        <dbReference type="EC" id="1.14.19.21"/>
    </reaction>
    <physiologicalReaction direction="left-to-right" evidence="15">
        <dbReference type="Rhea" id="RHEA:51645"/>
    </physiologicalReaction>
</comment>
<evidence type="ECO:0000256" key="15">
    <source>
        <dbReference type="ARBA" id="ARBA00047853"/>
    </source>
</evidence>
<name>A0A501PKD8_9PROT</name>
<dbReference type="Proteomes" id="UP000319148">
    <property type="component" value="Unassembled WGS sequence"/>
</dbReference>
<dbReference type="EMBL" id="VFIY01000006">
    <property type="protein sequence ID" value="TPD60725.1"/>
    <property type="molecule type" value="Genomic_DNA"/>
</dbReference>
<dbReference type="PROSITE" id="PS51296">
    <property type="entry name" value="RIESKE"/>
    <property type="match status" value="1"/>
</dbReference>
<keyword evidence="18" id="KW-0223">Dioxygenase</keyword>